<keyword evidence="4" id="KW-1185">Reference proteome</keyword>
<dbReference type="Gene3D" id="1.10.110.10">
    <property type="entry name" value="Plant lipid-transfer and hydrophobic proteins"/>
    <property type="match status" value="1"/>
</dbReference>
<dbReference type="Pfam" id="PF14547">
    <property type="entry name" value="Hydrophob_seed"/>
    <property type="match status" value="1"/>
</dbReference>
<dbReference type="AlphaFoldDB" id="A0A1E5UXP0"/>
<dbReference type="SUPFAM" id="SSF47699">
    <property type="entry name" value="Bifunctional inhibitor/lipid-transfer protein/seed storage 2S albumin"/>
    <property type="match status" value="1"/>
</dbReference>
<dbReference type="InterPro" id="IPR051636">
    <property type="entry name" value="Plant_LTP/defense-related"/>
</dbReference>
<dbReference type="OrthoDB" id="696558at2759"/>
<dbReference type="STRING" id="888268.A0A1E5UXP0"/>
<reference evidence="3 4" key="1">
    <citation type="submission" date="2016-09" db="EMBL/GenBank/DDBJ databases">
        <title>The draft genome of Dichanthelium oligosanthes: A C3 panicoid grass species.</title>
        <authorList>
            <person name="Studer A.J."/>
            <person name="Schnable J.C."/>
            <person name="Brutnell T.P."/>
        </authorList>
    </citation>
    <scope>NUCLEOTIDE SEQUENCE [LARGE SCALE GENOMIC DNA]</scope>
    <source>
        <strain evidence="4">cv. Kellogg 1175</strain>
        <tissue evidence="3">Leaf</tissue>
    </source>
</reference>
<accession>A0A1E5UXP0</accession>
<proteinExistence type="predicted"/>
<feature type="domain" description="Hydrophobic seed protein" evidence="2">
    <location>
        <begin position="100"/>
        <end position="183"/>
    </location>
</feature>
<dbReference type="EMBL" id="LWDX02059208">
    <property type="protein sequence ID" value="OEL17641.1"/>
    <property type="molecule type" value="Genomic_DNA"/>
</dbReference>
<dbReference type="Proteomes" id="UP000095767">
    <property type="component" value="Unassembled WGS sequence"/>
</dbReference>
<dbReference type="InterPro" id="IPR036312">
    <property type="entry name" value="Bifun_inhib/LTP/seed_sf"/>
</dbReference>
<evidence type="ECO:0000313" key="3">
    <source>
        <dbReference type="EMBL" id="OEL17641.1"/>
    </source>
</evidence>
<sequence>MGSEAGSAPASAAPLLGRRRGTPSPVIRLDQTYGCYLSQLRLSLSLPHSLINVAGADSCRGKQQQAVVLTVLVVLLLLSLGVAPAAACGRHPCPNLAGKCPLNAVKLGVCADVLDGLIHAVVGALPKEPYCSLISSLADLEAAVCVCLAINANILGVNLDVAVDLTFLVNYCGHSMLAGFTCA</sequence>
<keyword evidence="1" id="KW-0472">Membrane</keyword>
<keyword evidence="1" id="KW-1133">Transmembrane helix</keyword>
<protein>
    <recommendedName>
        <fullName evidence="2">Hydrophobic seed protein domain-containing protein</fullName>
    </recommendedName>
</protein>
<dbReference type="CDD" id="cd01958">
    <property type="entry name" value="HPS_like"/>
    <property type="match status" value="1"/>
</dbReference>
<name>A0A1E5UXP0_9POAL</name>
<gene>
    <name evidence="3" type="ORF">BAE44_0021340</name>
</gene>
<keyword evidence="1" id="KW-0812">Transmembrane</keyword>
<dbReference type="PANTHER" id="PTHR31731">
    <property type="match status" value="1"/>
</dbReference>
<evidence type="ECO:0000256" key="1">
    <source>
        <dbReference type="SAM" id="Phobius"/>
    </source>
</evidence>
<organism evidence="3 4">
    <name type="scientific">Dichanthelium oligosanthes</name>
    <dbReference type="NCBI Taxonomy" id="888268"/>
    <lineage>
        <taxon>Eukaryota</taxon>
        <taxon>Viridiplantae</taxon>
        <taxon>Streptophyta</taxon>
        <taxon>Embryophyta</taxon>
        <taxon>Tracheophyta</taxon>
        <taxon>Spermatophyta</taxon>
        <taxon>Magnoliopsida</taxon>
        <taxon>Liliopsida</taxon>
        <taxon>Poales</taxon>
        <taxon>Poaceae</taxon>
        <taxon>PACMAD clade</taxon>
        <taxon>Panicoideae</taxon>
        <taxon>Panicodae</taxon>
        <taxon>Paniceae</taxon>
        <taxon>Dichantheliinae</taxon>
        <taxon>Dichanthelium</taxon>
    </lineage>
</organism>
<dbReference type="InterPro" id="IPR027923">
    <property type="entry name" value="Hydrophob_seed_dom"/>
</dbReference>
<comment type="caution">
    <text evidence="3">The sequence shown here is derived from an EMBL/GenBank/DDBJ whole genome shotgun (WGS) entry which is preliminary data.</text>
</comment>
<evidence type="ECO:0000259" key="2">
    <source>
        <dbReference type="Pfam" id="PF14547"/>
    </source>
</evidence>
<evidence type="ECO:0000313" key="4">
    <source>
        <dbReference type="Proteomes" id="UP000095767"/>
    </source>
</evidence>
<feature type="transmembrane region" description="Helical" evidence="1">
    <location>
        <begin position="66"/>
        <end position="87"/>
    </location>
</feature>